<evidence type="ECO:0000256" key="1">
    <source>
        <dbReference type="SAM" id="Coils"/>
    </source>
</evidence>
<gene>
    <name evidence="2" type="ORF">JYT19_00990</name>
</gene>
<keyword evidence="1" id="KW-0175">Coiled coil</keyword>
<dbReference type="Pfam" id="PF08780">
    <property type="entry name" value="NTase_sub_bind"/>
    <property type="match status" value="1"/>
</dbReference>
<dbReference type="SUPFAM" id="SSF81593">
    <property type="entry name" value="Nucleotidyltransferase substrate binding subunit/domain"/>
    <property type="match status" value="1"/>
</dbReference>
<comment type="caution">
    <text evidence="2">The sequence shown here is derived from an EMBL/GenBank/DDBJ whole genome shotgun (WGS) entry which is preliminary data.</text>
</comment>
<reference evidence="2" key="1">
    <citation type="submission" date="2021-02" db="EMBL/GenBank/DDBJ databases">
        <title>Activity-based single-cell genomes from oceanic crustal fluid captures similar information to metagenomic and metatranscriptomic surveys with orders of magnitude less sampling.</title>
        <authorList>
            <person name="D'Angelo T.S."/>
            <person name="Orcutt B.N."/>
        </authorList>
    </citation>
    <scope>NUCLEOTIDE SEQUENCE [LARGE SCALE GENOMIC DNA]</scope>
    <source>
        <strain evidence="2">AH-315-E05</strain>
    </source>
</reference>
<evidence type="ECO:0000313" key="2">
    <source>
        <dbReference type="EMBL" id="MBN4077466.1"/>
    </source>
</evidence>
<name>A0ABS3AWR9_9FIRM</name>
<dbReference type="NCBIfam" id="TIGR01987">
    <property type="entry name" value="HI0074"/>
    <property type="match status" value="1"/>
</dbReference>
<protein>
    <submittedName>
        <fullName evidence="2">Nucleotidyltransferase substrate binding protein</fullName>
    </submittedName>
</protein>
<evidence type="ECO:0000313" key="3">
    <source>
        <dbReference type="Proteomes" id="UP000765003"/>
    </source>
</evidence>
<keyword evidence="3" id="KW-1185">Reference proteome</keyword>
<dbReference type="Gene3D" id="1.20.120.330">
    <property type="entry name" value="Nucleotidyltransferases domain 2"/>
    <property type="match status" value="1"/>
</dbReference>
<accession>A0ABS3AWR9</accession>
<feature type="coiled-coil region" evidence="1">
    <location>
        <begin position="1"/>
        <end position="28"/>
    </location>
</feature>
<sequence length="125" mass="14551">MERLKQRIEIAKKALTALKEALDMEKTKIVQDATIQRFEFTMEAFWKMLKLYLKVHEGVELASPKSVMRAALKASILNDNETKQALNMVDDRNLTVHTYNEKLANQIYKNIPGYYELMTNLTNKI</sequence>
<dbReference type="InterPro" id="IPR010235">
    <property type="entry name" value="HepT"/>
</dbReference>
<proteinExistence type="predicted"/>
<dbReference type="Proteomes" id="UP000765003">
    <property type="component" value="Unassembled WGS sequence"/>
</dbReference>
<organism evidence="2 3">
    <name type="scientific">Sulfobacillus acidophilus</name>
    <dbReference type="NCBI Taxonomy" id="53633"/>
    <lineage>
        <taxon>Bacteria</taxon>
        <taxon>Bacillati</taxon>
        <taxon>Bacillota</taxon>
        <taxon>Clostridia</taxon>
        <taxon>Eubacteriales</taxon>
        <taxon>Clostridiales Family XVII. Incertae Sedis</taxon>
        <taxon>Sulfobacillus</taxon>
    </lineage>
</organism>
<dbReference type="EMBL" id="JAFITA010000015">
    <property type="protein sequence ID" value="MBN4077466.1"/>
    <property type="molecule type" value="Genomic_DNA"/>
</dbReference>